<reference evidence="7" key="1">
    <citation type="submission" date="2018-06" db="EMBL/GenBank/DDBJ databases">
        <authorList>
            <person name="Zhirakovskaya E."/>
        </authorList>
    </citation>
    <scope>NUCLEOTIDE SEQUENCE</scope>
</reference>
<keyword evidence="3" id="KW-0520">NAD</keyword>
<feature type="domain" description="Alcohol dehydrogenase iron-type/glycerol dehydrogenase GldA" evidence="5">
    <location>
        <begin position="37"/>
        <end position="204"/>
    </location>
</feature>
<evidence type="ECO:0000256" key="2">
    <source>
        <dbReference type="ARBA" id="ARBA00023002"/>
    </source>
</evidence>
<dbReference type="Gene3D" id="3.40.50.1970">
    <property type="match status" value="1"/>
</dbReference>
<dbReference type="Pfam" id="PF00465">
    <property type="entry name" value="Fe-ADH"/>
    <property type="match status" value="1"/>
</dbReference>
<dbReference type="EMBL" id="UOGL01000320">
    <property type="protein sequence ID" value="VAX39313.1"/>
    <property type="molecule type" value="Genomic_DNA"/>
</dbReference>
<accession>A0A3B1DR18</accession>
<sequence length="416" mass="45127">MQQPSQVDQIQIKNDSSSQENRNELLRNNAFVFDSRTRVVYGAGTINRLGELAKKTGGNRLLLVSDPGLVEAGHAARGIELLEAAGLQVTSFYDFTPNPTTDDVERGLLVAQEAQIDMIVGLGGGSSLDCAKGINFLLTNGGKMQDYWGIGKATQPMLPMIAVPTTSGTGSEAQSFALIANKETHMKMACGDKKAACHTAILDPELTLSMPRNITATTAIDAVSHAIETYVTTKRNLISQLFSRQAWSLLSNSFFDVLSHPTDINARGEMLLGANLAGAAIENSMLGATHALANPLTAHFGMTHGVVIGIMLPNVIRFNAQVQEIALLYKNLAVDAGLCEGNDMNAPQLLATFVEKMIKESDISTRLTDYGMTEEIIPILAKEAKEQWTGTFNPRPLEVNDFEELYRCTYLDQAFK</sequence>
<dbReference type="Pfam" id="PF25137">
    <property type="entry name" value="ADH_Fe_C"/>
    <property type="match status" value="1"/>
</dbReference>
<dbReference type="EC" id="1.1.1.1" evidence="7"/>
<dbReference type="AlphaFoldDB" id="A0A3B1DR18"/>
<dbReference type="FunFam" id="3.40.50.1970:FF:000003">
    <property type="entry name" value="Alcohol dehydrogenase, iron-containing"/>
    <property type="match status" value="1"/>
</dbReference>
<evidence type="ECO:0000256" key="1">
    <source>
        <dbReference type="ARBA" id="ARBA00007358"/>
    </source>
</evidence>
<dbReference type="CDD" id="cd08551">
    <property type="entry name" value="Fe-ADH"/>
    <property type="match status" value="1"/>
</dbReference>
<feature type="compositionally biased region" description="Polar residues" evidence="4">
    <location>
        <begin position="1"/>
        <end position="20"/>
    </location>
</feature>
<evidence type="ECO:0000256" key="4">
    <source>
        <dbReference type="SAM" id="MobiDB-lite"/>
    </source>
</evidence>
<dbReference type="GO" id="GO:0046872">
    <property type="term" value="F:metal ion binding"/>
    <property type="evidence" value="ECO:0007669"/>
    <property type="project" value="InterPro"/>
</dbReference>
<evidence type="ECO:0000313" key="7">
    <source>
        <dbReference type="EMBL" id="VAX39313.1"/>
    </source>
</evidence>
<dbReference type="PANTHER" id="PTHR11496:SF102">
    <property type="entry name" value="ALCOHOL DEHYDROGENASE 4"/>
    <property type="match status" value="1"/>
</dbReference>
<evidence type="ECO:0000256" key="3">
    <source>
        <dbReference type="ARBA" id="ARBA00023027"/>
    </source>
</evidence>
<evidence type="ECO:0000259" key="5">
    <source>
        <dbReference type="Pfam" id="PF00465"/>
    </source>
</evidence>
<dbReference type="InterPro" id="IPR001670">
    <property type="entry name" value="ADH_Fe/GldA"/>
</dbReference>
<feature type="region of interest" description="Disordered" evidence="4">
    <location>
        <begin position="1"/>
        <end position="21"/>
    </location>
</feature>
<comment type="similarity">
    <text evidence="1">Belongs to the iron-containing alcohol dehydrogenase family.</text>
</comment>
<gene>
    <name evidence="7" type="ORF">MNBD_PLANCTO02-441</name>
</gene>
<dbReference type="Gene3D" id="1.20.1090.10">
    <property type="entry name" value="Dehydroquinate synthase-like - alpha domain"/>
    <property type="match status" value="1"/>
</dbReference>
<dbReference type="InterPro" id="IPR018211">
    <property type="entry name" value="ADH_Fe_CS"/>
</dbReference>
<organism evidence="7">
    <name type="scientific">hydrothermal vent metagenome</name>
    <dbReference type="NCBI Taxonomy" id="652676"/>
    <lineage>
        <taxon>unclassified sequences</taxon>
        <taxon>metagenomes</taxon>
        <taxon>ecological metagenomes</taxon>
    </lineage>
</organism>
<dbReference type="PROSITE" id="PS00913">
    <property type="entry name" value="ADH_IRON_1"/>
    <property type="match status" value="1"/>
</dbReference>
<feature type="domain" description="Fe-containing alcohol dehydrogenase-like C-terminal" evidence="6">
    <location>
        <begin position="215"/>
        <end position="408"/>
    </location>
</feature>
<dbReference type="GO" id="GO:0004022">
    <property type="term" value="F:alcohol dehydrogenase (NAD+) activity"/>
    <property type="evidence" value="ECO:0007669"/>
    <property type="project" value="UniProtKB-EC"/>
</dbReference>
<proteinExistence type="inferred from homology"/>
<dbReference type="SUPFAM" id="SSF56796">
    <property type="entry name" value="Dehydroquinate synthase-like"/>
    <property type="match status" value="1"/>
</dbReference>
<protein>
    <submittedName>
        <fullName evidence="7">Alcohol dehydrogenase</fullName>
        <ecNumber evidence="7">1.1.1.1</ecNumber>
    </submittedName>
</protein>
<evidence type="ECO:0000259" key="6">
    <source>
        <dbReference type="Pfam" id="PF25137"/>
    </source>
</evidence>
<name>A0A3B1DR18_9ZZZZ</name>
<dbReference type="PANTHER" id="PTHR11496">
    <property type="entry name" value="ALCOHOL DEHYDROGENASE"/>
    <property type="match status" value="1"/>
</dbReference>
<dbReference type="InterPro" id="IPR039697">
    <property type="entry name" value="Alcohol_dehydrogenase_Fe"/>
</dbReference>
<keyword evidence="2 7" id="KW-0560">Oxidoreductase</keyword>
<dbReference type="InterPro" id="IPR056798">
    <property type="entry name" value="ADH_Fe_C"/>
</dbReference>